<dbReference type="Pfam" id="PF07696">
    <property type="entry name" value="7TMR-DISMED2"/>
    <property type="match status" value="1"/>
</dbReference>
<evidence type="ECO:0000259" key="2">
    <source>
        <dbReference type="Pfam" id="PF07696"/>
    </source>
</evidence>
<feature type="chain" id="PRO_5012608004" description="7TM-DISM receptor extracellular domain-containing protein" evidence="1">
    <location>
        <begin position="27"/>
        <end position="147"/>
    </location>
</feature>
<proteinExistence type="predicted"/>
<evidence type="ECO:0000313" key="3">
    <source>
        <dbReference type="EMBL" id="PDH38991.1"/>
    </source>
</evidence>
<dbReference type="AlphaFoldDB" id="A0A2A5WRG8"/>
<protein>
    <recommendedName>
        <fullName evidence="2">7TM-DISM receptor extracellular domain-containing protein</fullName>
    </recommendedName>
</protein>
<gene>
    <name evidence="3" type="ORF">CNE99_06435</name>
</gene>
<feature type="domain" description="7TM-DISM receptor extracellular" evidence="2">
    <location>
        <begin position="44"/>
        <end position="124"/>
    </location>
</feature>
<name>A0A2A5WRG8_9GAMM</name>
<accession>A0A2A5WRG8</accession>
<comment type="caution">
    <text evidence="3">The sequence shown here is derived from an EMBL/GenBank/DDBJ whole genome shotgun (WGS) entry which is preliminary data.</text>
</comment>
<organism evidence="3 4">
    <name type="scientific">OM182 bacterium MED-G24</name>
    <dbReference type="NCBI Taxonomy" id="1986255"/>
    <lineage>
        <taxon>Bacteria</taxon>
        <taxon>Pseudomonadati</taxon>
        <taxon>Pseudomonadota</taxon>
        <taxon>Gammaproteobacteria</taxon>
        <taxon>OMG group</taxon>
        <taxon>OM182 clade</taxon>
    </lineage>
</organism>
<feature type="signal peptide" evidence="1">
    <location>
        <begin position="1"/>
        <end position="26"/>
    </location>
</feature>
<dbReference type="InterPro" id="IPR011622">
    <property type="entry name" value="7TMR_DISM_rcpt_extracell_dom2"/>
</dbReference>
<dbReference type="Gene3D" id="2.60.40.2380">
    <property type="match status" value="1"/>
</dbReference>
<keyword evidence="1" id="KW-0732">Signal</keyword>
<reference evidence="3 4" key="1">
    <citation type="submission" date="2017-08" db="EMBL/GenBank/DDBJ databases">
        <title>Fine stratification of microbial communities through a metagenomic profile of the photic zone.</title>
        <authorList>
            <person name="Haro-Moreno J.M."/>
            <person name="Lopez-Perez M."/>
            <person name="De La Torre J."/>
            <person name="Picazo A."/>
            <person name="Camacho A."/>
            <person name="Rodriguez-Valera F."/>
        </authorList>
    </citation>
    <scope>NUCLEOTIDE SEQUENCE [LARGE SCALE GENOMIC DNA]</scope>
    <source>
        <strain evidence="3">MED-G24</strain>
    </source>
</reference>
<dbReference type="EMBL" id="NTKD01000031">
    <property type="protein sequence ID" value="PDH38991.1"/>
    <property type="molecule type" value="Genomic_DNA"/>
</dbReference>
<evidence type="ECO:0000313" key="4">
    <source>
        <dbReference type="Proteomes" id="UP000219327"/>
    </source>
</evidence>
<dbReference type="Proteomes" id="UP000219327">
    <property type="component" value="Unassembled WGS sequence"/>
</dbReference>
<sequence>MARGQPLPILSTLFFALVLAASSAHGAALISDADGPFLSANLSPQMDYFVDRTGAMNYHRIQELPDAAWVPVNRDVISFGFSEEVYWFRTTIRNASAVTEFTLHAGNQTFDTFDVYHVKETRARLASIGREKIRTGWQRMPLIWTRR</sequence>
<evidence type="ECO:0000256" key="1">
    <source>
        <dbReference type="SAM" id="SignalP"/>
    </source>
</evidence>